<dbReference type="EMBL" id="JAPCWZ010000004">
    <property type="protein sequence ID" value="KAK8869242.1"/>
    <property type="molecule type" value="Genomic_DNA"/>
</dbReference>
<comment type="caution">
    <text evidence="2">The sequence shown here is derived from an EMBL/GenBank/DDBJ whole genome shotgun (WGS) entry which is preliminary data.</text>
</comment>
<protein>
    <submittedName>
        <fullName evidence="2">Uncharacterized protein</fullName>
    </submittedName>
</protein>
<evidence type="ECO:0000313" key="3">
    <source>
        <dbReference type="Proteomes" id="UP001390339"/>
    </source>
</evidence>
<name>A0ABR2IWU9_9PEZI</name>
<gene>
    <name evidence="2" type="ORF">PGQ11_007820</name>
</gene>
<dbReference type="Proteomes" id="UP001390339">
    <property type="component" value="Unassembled WGS sequence"/>
</dbReference>
<evidence type="ECO:0000256" key="1">
    <source>
        <dbReference type="SAM" id="MobiDB-lite"/>
    </source>
</evidence>
<feature type="compositionally biased region" description="Low complexity" evidence="1">
    <location>
        <begin position="71"/>
        <end position="85"/>
    </location>
</feature>
<accession>A0ABR2IWU9</accession>
<evidence type="ECO:0000313" key="2">
    <source>
        <dbReference type="EMBL" id="KAK8869242.1"/>
    </source>
</evidence>
<organism evidence="2 3">
    <name type="scientific">Apiospora arundinis</name>
    <dbReference type="NCBI Taxonomy" id="335852"/>
    <lineage>
        <taxon>Eukaryota</taxon>
        <taxon>Fungi</taxon>
        <taxon>Dikarya</taxon>
        <taxon>Ascomycota</taxon>
        <taxon>Pezizomycotina</taxon>
        <taxon>Sordariomycetes</taxon>
        <taxon>Xylariomycetidae</taxon>
        <taxon>Amphisphaeriales</taxon>
        <taxon>Apiosporaceae</taxon>
        <taxon>Apiospora</taxon>
    </lineage>
</organism>
<feature type="region of interest" description="Disordered" evidence="1">
    <location>
        <begin position="61"/>
        <end position="93"/>
    </location>
</feature>
<proteinExistence type="predicted"/>
<reference evidence="2 3" key="1">
    <citation type="journal article" date="2024" name="IMA Fungus">
        <title>Apiospora arundinis, a panoply of carbohydrate-active enzymes and secondary metabolites.</title>
        <authorList>
            <person name="Sorensen T."/>
            <person name="Petersen C."/>
            <person name="Muurmann A.T."/>
            <person name="Christiansen J.V."/>
            <person name="Brundto M.L."/>
            <person name="Overgaard C.K."/>
            <person name="Boysen A.T."/>
            <person name="Wollenberg R.D."/>
            <person name="Larsen T.O."/>
            <person name="Sorensen J.L."/>
            <person name="Nielsen K.L."/>
            <person name="Sondergaard T.E."/>
        </authorList>
    </citation>
    <scope>NUCLEOTIDE SEQUENCE [LARGE SCALE GENOMIC DNA]</scope>
    <source>
        <strain evidence="2 3">AAU 773</strain>
    </source>
</reference>
<keyword evidence="3" id="KW-1185">Reference proteome</keyword>
<sequence>MRALFPSPSQTPSSTSLLAVRRMQPMMRISRDEQHAVGEIEANVSEQVAIENLKIFRLTGEASATLPPPENTTENTTENMTENMTVSDSALLA</sequence>